<evidence type="ECO:0000256" key="1">
    <source>
        <dbReference type="SAM" id="MobiDB-lite"/>
    </source>
</evidence>
<gene>
    <name evidence="3" type="primary">20206033</name>
    <name evidence="2" type="ORF">HELRODRAFT_176982</name>
</gene>
<accession>T1FB34</accession>
<reference evidence="2 4" key="2">
    <citation type="journal article" date="2013" name="Nature">
        <title>Insights into bilaterian evolution from three spiralian genomes.</title>
        <authorList>
            <person name="Simakov O."/>
            <person name="Marletaz F."/>
            <person name="Cho S.J."/>
            <person name="Edsinger-Gonzales E."/>
            <person name="Havlak P."/>
            <person name="Hellsten U."/>
            <person name="Kuo D.H."/>
            <person name="Larsson T."/>
            <person name="Lv J."/>
            <person name="Arendt D."/>
            <person name="Savage R."/>
            <person name="Osoegawa K."/>
            <person name="de Jong P."/>
            <person name="Grimwood J."/>
            <person name="Chapman J.A."/>
            <person name="Shapiro H."/>
            <person name="Aerts A."/>
            <person name="Otillar R.P."/>
            <person name="Terry A.Y."/>
            <person name="Boore J.L."/>
            <person name="Grigoriev I.V."/>
            <person name="Lindberg D.R."/>
            <person name="Seaver E.C."/>
            <person name="Weisblat D.A."/>
            <person name="Putnam N.H."/>
            <person name="Rokhsar D.S."/>
        </authorList>
    </citation>
    <scope>NUCLEOTIDE SEQUENCE</scope>
</reference>
<dbReference type="InParanoid" id="T1FB34"/>
<sequence length="152" mass="17283">MCLCTLFNSKPNRVESNTGNALQNTDNEFDDFVIIEDGKEATGNGNDTNNSKPNTDSDSVMVPEKSSGIDKDGWALAIGSVHFRFKHSSTDSIYKRETDDNDGHDDNNNNKNNDWGLEMKDLENYPLNYNEKNSYIDNIILLCHFYIFILKM</sequence>
<evidence type="ECO:0000313" key="4">
    <source>
        <dbReference type="Proteomes" id="UP000015101"/>
    </source>
</evidence>
<organism evidence="3 4">
    <name type="scientific">Helobdella robusta</name>
    <name type="common">Californian leech</name>
    <dbReference type="NCBI Taxonomy" id="6412"/>
    <lineage>
        <taxon>Eukaryota</taxon>
        <taxon>Metazoa</taxon>
        <taxon>Spiralia</taxon>
        <taxon>Lophotrochozoa</taxon>
        <taxon>Annelida</taxon>
        <taxon>Clitellata</taxon>
        <taxon>Hirudinea</taxon>
        <taxon>Rhynchobdellida</taxon>
        <taxon>Glossiphoniidae</taxon>
        <taxon>Helobdella</taxon>
    </lineage>
</organism>
<protein>
    <submittedName>
        <fullName evidence="2 3">Uncharacterized protein</fullName>
    </submittedName>
</protein>
<dbReference type="EMBL" id="KB097144">
    <property type="protein sequence ID" value="ESN98505.1"/>
    <property type="molecule type" value="Genomic_DNA"/>
</dbReference>
<proteinExistence type="predicted"/>
<keyword evidence="4" id="KW-1185">Reference proteome</keyword>
<dbReference type="KEGG" id="hro:HELRODRAFT_176982"/>
<reference evidence="3" key="3">
    <citation type="submission" date="2015-06" db="UniProtKB">
        <authorList>
            <consortium name="EnsemblMetazoa"/>
        </authorList>
    </citation>
    <scope>IDENTIFICATION</scope>
</reference>
<dbReference type="CTD" id="20206033"/>
<dbReference type="Proteomes" id="UP000015101">
    <property type="component" value="Unassembled WGS sequence"/>
</dbReference>
<dbReference type="AlphaFoldDB" id="T1FB34"/>
<evidence type="ECO:0000313" key="3">
    <source>
        <dbReference type="EnsemblMetazoa" id="HelroP176982"/>
    </source>
</evidence>
<dbReference type="EMBL" id="AMQM01005893">
    <property type="status" value="NOT_ANNOTATED_CDS"/>
    <property type="molecule type" value="Genomic_DNA"/>
</dbReference>
<dbReference type="EnsemblMetazoa" id="HelroT176982">
    <property type="protein sequence ID" value="HelroP176982"/>
    <property type="gene ID" value="HelroG176982"/>
</dbReference>
<dbReference type="GeneID" id="20206033"/>
<evidence type="ECO:0000313" key="2">
    <source>
        <dbReference type="EMBL" id="ESN98505.1"/>
    </source>
</evidence>
<name>T1FB34_HELRO</name>
<reference evidence="4" key="1">
    <citation type="submission" date="2012-12" db="EMBL/GenBank/DDBJ databases">
        <authorList>
            <person name="Hellsten U."/>
            <person name="Grimwood J."/>
            <person name="Chapman J.A."/>
            <person name="Shapiro H."/>
            <person name="Aerts A."/>
            <person name="Otillar R.P."/>
            <person name="Terry A.Y."/>
            <person name="Boore J.L."/>
            <person name="Simakov O."/>
            <person name="Marletaz F."/>
            <person name="Cho S.-J."/>
            <person name="Edsinger-Gonzales E."/>
            <person name="Havlak P."/>
            <person name="Kuo D.-H."/>
            <person name="Larsson T."/>
            <person name="Lv J."/>
            <person name="Arendt D."/>
            <person name="Savage R."/>
            <person name="Osoegawa K."/>
            <person name="de Jong P."/>
            <person name="Lindberg D.R."/>
            <person name="Seaver E.C."/>
            <person name="Weisblat D.A."/>
            <person name="Putnam N.H."/>
            <person name="Grigoriev I.V."/>
            <person name="Rokhsar D.S."/>
        </authorList>
    </citation>
    <scope>NUCLEOTIDE SEQUENCE</scope>
</reference>
<feature type="region of interest" description="Disordered" evidence="1">
    <location>
        <begin position="39"/>
        <end position="67"/>
    </location>
</feature>
<feature type="compositionally biased region" description="Polar residues" evidence="1">
    <location>
        <begin position="43"/>
        <end position="58"/>
    </location>
</feature>
<dbReference type="RefSeq" id="XP_009023451.1">
    <property type="nucleotide sequence ID" value="XM_009025203.1"/>
</dbReference>
<dbReference type="HOGENOM" id="CLU_1724304_0_0_1"/>